<dbReference type="Proteomes" id="UP000621631">
    <property type="component" value="Unassembled WGS sequence"/>
</dbReference>
<dbReference type="EMBL" id="JACWEZ010000002">
    <property type="protein sequence ID" value="MBD1221815.1"/>
    <property type="molecule type" value="Genomic_DNA"/>
</dbReference>
<evidence type="ECO:0000313" key="5">
    <source>
        <dbReference type="Proteomes" id="UP000621631"/>
    </source>
</evidence>
<dbReference type="RefSeq" id="WP_019378868.1">
    <property type="nucleotide sequence ID" value="NZ_CP017962.1"/>
</dbReference>
<accession>A0AAC9NK77</accession>
<evidence type="ECO:0000313" key="3">
    <source>
        <dbReference type="EMBL" id="MBD1221815.1"/>
    </source>
</evidence>
<gene>
    <name evidence="2" type="ORF">BME96_04805</name>
    <name evidence="3" type="ORF">IC602_04280</name>
</gene>
<evidence type="ECO:0000313" key="4">
    <source>
        <dbReference type="Proteomes" id="UP000182945"/>
    </source>
</evidence>
<dbReference type="KEGG" id="vhl:BME96_04805"/>
<proteinExistence type="predicted"/>
<keyword evidence="5" id="KW-1185">Reference proteome</keyword>
<dbReference type="Proteomes" id="UP000182945">
    <property type="component" value="Chromosome"/>
</dbReference>
<feature type="region of interest" description="Disordered" evidence="1">
    <location>
        <begin position="44"/>
        <end position="78"/>
    </location>
</feature>
<sequence>MSEKKQVIHVKDLVIKADNVYVEPTNQRRPRDVYPFFGRPRWDERDEKEKESSEEREHYGESGEHSEHEEERRRPFWF</sequence>
<reference evidence="3 5" key="2">
    <citation type="submission" date="2020-09" db="EMBL/GenBank/DDBJ databases">
        <title>Draft Genome Sequences of Oil-Oxidizing Bacteria Halomonas titanicae, Marinobacter lutaoensis, and Virgibacillus halodenitrificans Isolated from Highly Saline Environments.</title>
        <authorList>
            <person name="Grouzdev D.S."/>
            <person name="Sokolova D.S."/>
            <person name="Semenova E.M."/>
            <person name="Borzenkov I.A."/>
            <person name="Bidzhieva S.K."/>
            <person name="Poltaraus A.B."/>
            <person name="Nazina T.N."/>
        </authorList>
    </citation>
    <scope>NUCLEOTIDE SEQUENCE [LARGE SCALE GENOMIC DNA]</scope>
    <source>
        <strain evidence="3 5">VKM B-3472D</strain>
    </source>
</reference>
<name>A0AAC9NK77_VIRHA</name>
<dbReference type="EMBL" id="CP017962">
    <property type="protein sequence ID" value="APC47530.1"/>
    <property type="molecule type" value="Genomic_DNA"/>
</dbReference>
<protein>
    <submittedName>
        <fullName evidence="2">Uncharacterized protein</fullName>
    </submittedName>
</protein>
<evidence type="ECO:0000256" key="1">
    <source>
        <dbReference type="SAM" id="MobiDB-lite"/>
    </source>
</evidence>
<reference evidence="2 4" key="1">
    <citation type="submission" date="2016-11" db="EMBL/GenBank/DDBJ databases">
        <title>Complete genome sequencing of Virgibacillus halodenitrificans PDB-F2.</title>
        <authorList>
            <person name="Sun Z."/>
            <person name="Zhou Y."/>
            <person name="Li H."/>
        </authorList>
    </citation>
    <scope>NUCLEOTIDE SEQUENCE [LARGE SCALE GENOMIC DNA]</scope>
    <source>
        <strain evidence="2 4">PDB-F2</strain>
    </source>
</reference>
<organism evidence="2 4">
    <name type="scientific">Virgibacillus halodenitrificans</name>
    <name type="common">Bacillus halodenitrificans</name>
    <dbReference type="NCBI Taxonomy" id="1482"/>
    <lineage>
        <taxon>Bacteria</taxon>
        <taxon>Bacillati</taxon>
        <taxon>Bacillota</taxon>
        <taxon>Bacilli</taxon>
        <taxon>Bacillales</taxon>
        <taxon>Bacillaceae</taxon>
        <taxon>Virgibacillus</taxon>
    </lineage>
</organism>
<evidence type="ECO:0000313" key="2">
    <source>
        <dbReference type="EMBL" id="APC47530.1"/>
    </source>
</evidence>
<dbReference type="GeneID" id="71513705"/>
<dbReference type="AlphaFoldDB" id="A0AAC9NK77"/>